<dbReference type="InterPro" id="IPR000064">
    <property type="entry name" value="NLP_P60_dom"/>
</dbReference>
<gene>
    <name evidence="7" type="ORF">ACFPCY_32490</name>
</gene>
<keyword evidence="8" id="KW-1185">Reference proteome</keyword>
<reference evidence="8" key="1">
    <citation type="journal article" date="2019" name="Int. J. Syst. Evol. Microbiol.">
        <title>The Global Catalogue of Microorganisms (GCM) 10K type strain sequencing project: providing services to taxonomists for standard genome sequencing and annotation.</title>
        <authorList>
            <consortium name="The Broad Institute Genomics Platform"/>
            <consortium name="The Broad Institute Genome Sequencing Center for Infectious Disease"/>
            <person name="Wu L."/>
            <person name="Ma J."/>
        </authorList>
    </citation>
    <scope>NUCLEOTIDE SEQUENCE [LARGE SCALE GENOMIC DNA]</scope>
    <source>
        <strain evidence="8">KLKA75</strain>
    </source>
</reference>
<evidence type="ECO:0000256" key="4">
    <source>
        <dbReference type="ARBA" id="ARBA00022807"/>
    </source>
</evidence>
<name>A0ABV9U8C5_9ACTN</name>
<dbReference type="InterPro" id="IPR038765">
    <property type="entry name" value="Papain-like_cys_pep_sf"/>
</dbReference>
<keyword evidence="3" id="KW-0378">Hydrolase</keyword>
<dbReference type="InterPro" id="IPR051794">
    <property type="entry name" value="PG_Endopeptidase_C40"/>
</dbReference>
<dbReference type="PROSITE" id="PS51935">
    <property type="entry name" value="NLPC_P60"/>
    <property type="match status" value="1"/>
</dbReference>
<dbReference type="Proteomes" id="UP001595872">
    <property type="component" value="Unassembled WGS sequence"/>
</dbReference>
<dbReference type="SUPFAM" id="SSF54001">
    <property type="entry name" value="Cysteine proteinases"/>
    <property type="match status" value="1"/>
</dbReference>
<evidence type="ECO:0000256" key="3">
    <source>
        <dbReference type="ARBA" id="ARBA00022801"/>
    </source>
</evidence>
<proteinExistence type="inferred from homology"/>
<evidence type="ECO:0000313" key="8">
    <source>
        <dbReference type="Proteomes" id="UP001595872"/>
    </source>
</evidence>
<evidence type="ECO:0000256" key="5">
    <source>
        <dbReference type="SAM" id="MobiDB-lite"/>
    </source>
</evidence>
<feature type="domain" description="NlpC/P60" evidence="6">
    <location>
        <begin position="189"/>
        <end position="328"/>
    </location>
</feature>
<dbReference type="PANTHER" id="PTHR47359:SF3">
    <property type="entry name" value="NLP_P60 DOMAIN-CONTAINING PROTEIN-RELATED"/>
    <property type="match status" value="1"/>
</dbReference>
<sequence>MSSPSWANRVRIDSRNSRSSPSASSNCEIRFALRRRKSAISASSRPRLRPVQSSCRCWPSCAAITGTATQQRLPLTQAAQTIQKSATPGAYAHQEARATQIVRALAGTADHPAALPTDTRDRITTGLVLTAARKLPRDQALTQVTDSLRRSPAPPGPDAVARQFHDDATQLCTELIKDTPGGPGNATGSGRGIVAVRAAMTQLGVPYSWGGGGTEGPSAGTAQGADTVGYDCSGLAQYAWAKAGTSITRTTDTQWHDGPHIPQDKLQPGDLIFFATNPSDPATIHHVALNIDGQRMIHAPQTGRTVEITRWTGNAYYESQYIGSIRPSPGHR</sequence>
<dbReference type="Gene3D" id="3.90.1720.10">
    <property type="entry name" value="endopeptidase domain like (from Nostoc punctiforme)"/>
    <property type="match status" value="1"/>
</dbReference>
<evidence type="ECO:0000313" key="7">
    <source>
        <dbReference type="EMBL" id="MFC4912059.1"/>
    </source>
</evidence>
<dbReference type="Pfam" id="PF00877">
    <property type="entry name" value="NLPC_P60"/>
    <property type="match status" value="1"/>
</dbReference>
<dbReference type="RefSeq" id="WP_378261617.1">
    <property type="nucleotide sequence ID" value="NZ_JBHSIT010000011.1"/>
</dbReference>
<dbReference type="EMBL" id="JBHSIT010000011">
    <property type="protein sequence ID" value="MFC4912059.1"/>
    <property type="molecule type" value="Genomic_DNA"/>
</dbReference>
<evidence type="ECO:0000259" key="6">
    <source>
        <dbReference type="PROSITE" id="PS51935"/>
    </source>
</evidence>
<keyword evidence="2" id="KW-0645">Protease</keyword>
<comment type="caution">
    <text evidence="7">The sequence shown here is derived from an EMBL/GenBank/DDBJ whole genome shotgun (WGS) entry which is preliminary data.</text>
</comment>
<feature type="region of interest" description="Disordered" evidence="5">
    <location>
        <begin position="1"/>
        <end position="25"/>
    </location>
</feature>
<accession>A0ABV9U8C5</accession>
<evidence type="ECO:0000256" key="2">
    <source>
        <dbReference type="ARBA" id="ARBA00022670"/>
    </source>
</evidence>
<comment type="similarity">
    <text evidence="1">Belongs to the peptidase C40 family.</text>
</comment>
<evidence type="ECO:0000256" key="1">
    <source>
        <dbReference type="ARBA" id="ARBA00007074"/>
    </source>
</evidence>
<organism evidence="7 8">
    <name type="scientific">Actinomadura gamaensis</name>
    <dbReference type="NCBI Taxonomy" id="1763541"/>
    <lineage>
        <taxon>Bacteria</taxon>
        <taxon>Bacillati</taxon>
        <taxon>Actinomycetota</taxon>
        <taxon>Actinomycetes</taxon>
        <taxon>Streptosporangiales</taxon>
        <taxon>Thermomonosporaceae</taxon>
        <taxon>Actinomadura</taxon>
    </lineage>
</organism>
<keyword evidence="4" id="KW-0788">Thiol protease</keyword>
<protein>
    <submittedName>
        <fullName evidence="7">C40 family peptidase</fullName>
    </submittedName>
</protein>
<dbReference type="PANTHER" id="PTHR47359">
    <property type="entry name" value="PEPTIDOGLYCAN DL-ENDOPEPTIDASE CWLO"/>
    <property type="match status" value="1"/>
</dbReference>